<gene>
    <name evidence="2" type="ordered locus">Cfla_2988</name>
</gene>
<dbReference type="OrthoDB" id="3256964at2"/>
<keyword evidence="3" id="KW-1185">Reference proteome</keyword>
<evidence type="ECO:0008006" key="4">
    <source>
        <dbReference type="Google" id="ProtNLM"/>
    </source>
</evidence>
<evidence type="ECO:0000313" key="2">
    <source>
        <dbReference type="EMBL" id="ADG75871.1"/>
    </source>
</evidence>
<dbReference type="Pfam" id="PF10722">
    <property type="entry name" value="YbjN"/>
    <property type="match status" value="1"/>
</dbReference>
<organism evidence="2 3">
    <name type="scientific">Cellulomonas flavigena (strain ATCC 482 / DSM 20109 / BCRC 11376 / JCM 18109 / NBRC 3775 / NCIMB 8073 / NRS 134)</name>
    <dbReference type="NCBI Taxonomy" id="446466"/>
    <lineage>
        <taxon>Bacteria</taxon>
        <taxon>Bacillati</taxon>
        <taxon>Actinomycetota</taxon>
        <taxon>Actinomycetes</taxon>
        <taxon>Micrococcales</taxon>
        <taxon>Cellulomonadaceae</taxon>
        <taxon>Cellulomonas</taxon>
    </lineage>
</organism>
<dbReference type="STRING" id="446466.Cfla_2988"/>
<dbReference type="KEGG" id="cfl:Cfla_2988"/>
<evidence type="ECO:0000313" key="3">
    <source>
        <dbReference type="Proteomes" id="UP000000849"/>
    </source>
</evidence>
<feature type="region of interest" description="Disordered" evidence="1">
    <location>
        <begin position="1"/>
        <end position="23"/>
    </location>
</feature>
<proteinExistence type="predicted"/>
<dbReference type="CDD" id="cd17511">
    <property type="entry name" value="YbjN_AmyR-like"/>
    <property type="match status" value="1"/>
</dbReference>
<dbReference type="HOGENOM" id="CLU_108795_0_1_11"/>
<accession>D5UKY9</accession>
<dbReference type="EMBL" id="CP001964">
    <property type="protein sequence ID" value="ADG75871.1"/>
    <property type="molecule type" value="Genomic_DNA"/>
</dbReference>
<dbReference type="RefSeq" id="WP_013118202.1">
    <property type="nucleotide sequence ID" value="NC_014151.1"/>
</dbReference>
<feature type="compositionally biased region" description="Polar residues" evidence="1">
    <location>
        <begin position="1"/>
        <end position="10"/>
    </location>
</feature>
<protein>
    <recommendedName>
        <fullName evidence="4">Sensory transduction regulator</fullName>
    </recommendedName>
</protein>
<dbReference type="InterPro" id="IPR019660">
    <property type="entry name" value="Put_sensory_transdc_reg_YbjN"/>
</dbReference>
<reference evidence="2 3" key="1">
    <citation type="journal article" date="2010" name="Stand. Genomic Sci.">
        <title>Complete genome sequence of Cellulomonas flavigena type strain (134).</title>
        <authorList>
            <person name="Abt B."/>
            <person name="Foster B."/>
            <person name="Lapidus A."/>
            <person name="Clum A."/>
            <person name="Sun H."/>
            <person name="Pukall R."/>
            <person name="Lucas S."/>
            <person name="Glavina Del Rio T."/>
            <person name="Nolan M."/>
            <person name="Tice H."/>
            <person name="Cheng J.F."/>
            <person name="Pitluck S."/>
            <person name="Liolios K."/>
            <person name="Ivanova N."/>
            <person name="Mavromatis K."/>
            <person name="Ovchinnikova G."/>
            <person name="Pati A."/>
            <person name="Goodwin L."/>
            <person name="Chen A."/>
            <person name="Palaniappan K."/>
            <person name="Land M."/>
            <person name="Hauser L."/>
            <person name="Chang Y.J."/>
            <person name="Jeffries C.D."/>
            <person name="Rohde M."/>
            <person name="Goker M."/>
            <person name="Woyke T."/>
            <person name="Bristow J."/>
            <person name="Eisen J.A."/>
            <person name="Markowitz V."/>
            <person name="Hugenholtz P."/>
            <person name="Kyrpides N.C."/>
            <person name="Klenk H.P."/>
        </authorList>
    </citation>
    <scope>NUCLEOTIDE SEQUENCE [LARGE SCALE GENOMIC DNA]</scope>
    <source>
        <strain evidence="3">ATCC 482 / DSM 20109 / BCRC 11376 / JCM 18109 / NBRC 3775 / NCIMB 8073 / NRS 134</strain>
    </source>
</reference>
<name>D5UKY9_CELFN</name>
<dbReference type="eggNOG" id="ENOG5032V8W">
    <property type="taxonomic scope" value="Bacteria"/>
</dbReference>
<sequence length="165" mass="18309">MGFFTKDTSVPLQPAPPALGPLSRDRITGALDARDMQYGIDDDGDVGGYWDGHLFYFFLLGGNGEFLQTRGRWNRKVGPDQLGRLLELVNEWNATHLWPKGYVRLEDEVVGVYAEHTVDYEHGVADAQVDLQLACGISTALQLFEHLDEQYPAEAAAAKAAQEQD</sequence>
<evidence type="ECO:0000256" key="1">
    <source>
        <dbReference type="SAM" id="MobiDB-lite"/>
    </source>
</evidence>
<dbReference type="AlphaFoldDB" id="D5UKY9"/>
<dbReference type="Proteomes" id="UP000000849">
    <property type="component" value="Chromosome"/>
</dbReference>